<dbReference type="SUPFAM" id="SSF48371">
    <property type="entry name" value="ARM repeat"/>
    <property type="match status" value="1"/>
</dbReference>
<dbReference type="InterPro" id="IPR016024">
    <property type="entry name" value="ARM-type_fold"/>
</dbReference>
<dbReference type="GO" id="GO:0042273">
    <property type="term" value="P:ribosomal large subunit biogenesis"/>
    <property type="evidence" value="ECO:0007669"/>
    <property type="project" value="TreeGrafter"/>
</dbReference>
<protein>
    <submittedName>
        <fullName evidence="2">13465_t:CDS:1</fullName>
    </submittedName>
</protein>
<sequence>MGKVPNKKKYKSAKSSPIINNASILESNDNNDFLTQASRSSDVLPVIKQVCLRIAMTSFSLYFILISHLALEQQLSSADPIERAWAASCVSNLIAGEEKIRRLLLSKNLISLLIERLTDDVYEVIYESVGTLRNLTVIGEYEICAEMFNKDILTPLMSLISKLSIIIDNMLKGISYESDPIKNARNNLWIFAENIICIIWALSETSQKILRGINNMNIVHFLMAFFINIEKIPIKTVIAA</sequence>
<dbReference type="PANTHER" id="PTHR13347:SF1">
    <property type="entry name" value="HEAT REPEAT-CONTAINING PROTEIN 3"/>
    <property type="match status" value="1"/>
</dbReference>
<dbReference type="GO" id="GO:0051082">
    <property type="term" value="F:unfolded protein binding"/>
    <property type="evidence" value="ECO:0007669"/>
    <property type="project" value="TreeGrafter"/>
</dbReference>
<reference evidence="2" key="1">
    <citation type="submission" date="2021-06" db="EMBL/GenBank/DDBJ databases">
        <authorList>
            <person name="Kallberg Y."/>
            <person name="Tangrot J."/>
            <person name="Rosling A."/>
        </authorList>
    </citation>
    <scope>NUCLEOTIDE SEQUENCE</scope>
    <source>
        <strain evidence="2">87-6 pot B 2015</strain>
    </source>
</reference>
<keyword evidence="3" id="KW-1185">Reference proteome</keyword>
<organism evidence="2 3">
    <name type="scientific">Funneliformis mosseae</name>
    <name type="common">Endomycorrhizal fungus</name>
    <name type="synonym">Glomus mosseae</name>
    <dbReference type="NCBI Taxonomy" id="27381"/>
    <lineage>
        <taxon>Eukaryota</taxon>
        <taxon>Fungi</taxon>
        <taxon>Fungi incertae sedis</taxon>
        <taxon>Mucoromycota</taxon>
        <taxon>Glomeromycotina</taxon>
        <taxon>Glomeromycetes</taxon>
        <taxon>Glomerales</taxon>
        <taxon>Glomeraceae</taxon>
        <taxon>Funneliformis</taxon>
    </lineage>
</organism>
<accession>A0A9N9N6M5</accession>
<proteinExistence type="inferred from homology"/>
<dbReference type="InterPro" id="IPR052616">
    <property type="entry name" value="SYO1-like"/>
</dbReference>
<dbReference type="Proteomes" id="UP000789375">
    <property type="component" value="Unassembled WGS sequence"/>
</dbReference>
<dbReference type="InterPro" id="IPR011989">
    <property type="entry name" value="ARM-like"/>
</dbReference>
<dbReference type="GO" id="GO:0006606">
    <property type="term" value="P:protein import into nucleus"/>
    <property type="evidence" value="ECO:0007669"/>
    <property type="project" value="TreeGrafter"/>
</dbReference>
<dbReference type="Gene3D" id="1.25.10.10">
    <property type="entry name" value="Leucine-rich Repeat Variant"/>
    <property type="match status" value="1"/>
</dbReference>
<evidence type="ECO:0000313" key="2">
    <source>
        <dbReference type="EMBL" id="CAG8705285.1"/>
    </source>
</evidence>
<dbReference type="AlphaFoldDB" id="A0A9N9N6M5"/>
<feature type="non-terminal residue" evidence="2">
    <location>
        <position position="1"/>
    </location>
</feature>
<dbReference type="EMBL" id="CAJVPP010009526">
    <property type="protein sequence ID" value="CAG8705285.1"/>
    <property type="molecule type" value="Genomic_DNA"/>
</dbReference>
<comment type="caution">
    <text evidence="2">The sequence shown here is derived from an EMBL/GenBank/DDBJ whole genome shotgun (WGS) entry which is preliminary data.</text>
</comment>
<name>A0A9N9N6M5_FUNMO</name>
<evidence type="ECO:0000313" key="3">
    <source>
        <dbReference type="Proteomes" id="UP000789375"/>
    </source>
</evidence>
<gene>
    <name evidence="2" type="ORF">FMOSSE_LOCUS14005</name>
</gene>
<evidence type="ECO:0000256" key="1">
    <source>
        <dbReference type="ARBA" id="ARBA00049983"/>
    </source>
</evidence>
<comment type="similarity">
    <text evidence="1">Belongs to the nuclear import and ribosome assembly adapter family.</text>
</comment>
<dbReference type="PANTHER" id="PTHR13347">
    <property type="entry name" value="HEAT REPEAT-CONTAINING PROTEIN 3"/>
    <property type="match status" value="1"/>
</dbReference>